<proteinExistence type="predicted"/>
<dbReference type="PANTHER" id="PTHR36112">
    <property type="entry name" value="RIBOSOMAL RNA SMALL SUBUNIT METHYLTRANSFERASE J"/>
    <property type="match status" value="1"/>
</dbReference>
<evidence type="ECO:0000313" key="2">
    <source>
        <dbReference type="Proteomes" id="UP000521032"/>
    </source>
</evidence>
<keyword evidence="1" id="KW-0489">Methyltransferase</keyword>
<sequence>MIVTTAGRNNASVIQIAKGISDLYNLRYIDRNKESINNLREKYHSNVLMVGSEKIELHTQESVVKYHPNFAQVRMKRILKRQDDAFLEATNLTEGSTFIDCTMGMLSDSLIASFAVGKTGSVTSIESVSELYITMVEGMKKYRYEIEELRDAAKRIMTYNMHSLDYLKQQYNDSVDVVYFDPMFEETIDASTGLQSIERMADHTGLTNELIEEAKRVAKKRVVLKAHFRSPMFEAYGFMRCIRPSSTSHFGVIIK</sequence>
<dbReference type="SUPFAM" id="SSF53335">
    <property type="entry name" value="S-adenosyl-L-methionine-dependent methyltransferases"/>
    <property type="match status" value="1"/>
</dbReference>
<protein>
    <submittedName>
        <fullName evidence="1">Ribosomal RNA small subunit methyltransferase J</fullName>
    </submittedName>
</protein>
<name>A0A6V7RAD1_9BACL</name>
<dbReference type="EMBL" id="CAJEWE010000007">
    <property type="protein sequence ID" value="CAD2074540.1"/>
    <property type="molecule type" value="Genomic_DNA"/>
</dbReference>
<dbReference type="AlphaFoldDB" id="A0A6V7RAD1"/>
<dbReference type="Gene3D" id="3.40.50.150">
    <property type="entry name" value="Vaccinia Virus protein VP39"/>
    <property type="match status" value="1"/>
</dbReference>
<dbReference type="Pfam" id="PF04445">
    <property type="entry name" value="SAM_MT"/>
    <property type="match status" value="1"/>
</dbReference>
<comment type="caution">
    <text evidence="1">The sequence shown here is derived from an EMBL/GenBank/DDBJ whole genome shotgun (WGS) entry which is preliminary data.</text>
</comment>
<organism evidence="1 2">
    <name type="scientific">Phocicoccus schoeneichii</name>
    <dbReference type="NCBI Taxonomy" id="1812261"/>
    <lineage>
        <taxon>Bacteria</taxon>
        <taxon>Bacillati</taxon>
        <taxon>Bacillota</taxon>
        <taxon>Bacilli</taxon>
        <taxon>Bacillales</taxon>
        <taxon>Salinicoccaceae</taxon>
        <taxon>Phocicoccus</taxon>
    </lineage>
</organism>
<dbReference type="InterPro" id="IPR007536">
    <property type="entry name" value="16SrRNA_methylTrfase_J"/>
</dbReference>
<keyword evidence="1" id="KW-0808">Transferase</keyword>
<dbReference type="PANTHER" id="PTHR36112:SF1">
    <property type="entry name" value="RIBOSOMAL RNA SMALL SUBUNIT METHYLTRANSFERASE J"/>
    <property type="match status" value="1"/>
</dbReference>
<dbReference type="RefSeq" id="WP_186086242.1">
    <property type="nucleotide sequence ID" value="NZ_BMDB01000002.1"/>
</dbReference>
<dbReference type="Proteomes" id="UP000521032">
    <property type="component" value="Unassembled WGS sequence"/>
</dbReference>
<reference evidence="1 2" key="1">
    <citation type="submission" date="2020-07" db="EMBL/GenBank/DDBJ databases">
        <authorList>
            <person name="Criscuolo A."/>
        </authorList>
    </citation>
    <scope>NUCLEOTIDE SEQUENCE [LARGE SCALE GENOMIC DNA]</scope>
    <source>
        <strain evidence="2">CIP 111030</strain>
    </source>
</reference>
<keyword evidence="2" id="KW-1185">Reference proteome</keyword>
<dbReference type="InterPro" id="IPR029063">
    <property type="entry name" value="SAM-dependent_MTases_sf"/>
</dbReference>
<gene>
    <name evidence="1" type="primary">rsmJ</name>
    <name evidence="1" type="ORF">JEOSCH030_00725</name>
</gene>
<accession>A0A6V7RAD1</accession>
<dbReference type="GO" id="GO:0008990">
    <property type="term" value="F:rRNA (guanine-N2-)-methyltransferase activity"/>
    <property type="evidence" value="ECO:0007669"/>
    <property type="project" value="InterPro"/>
</dbReference>
<evidence type="ECO:0000313" key="1">
    <source>
        <dbReference type="EMBL" id="CAD2074540.1"/>
    </source>
</evidence>